<dbReference type="PANTHER" id="PTHR44520">
    <property type="entry name" value="RESPONSE REGULATOR RCP1-RELATED"/>
    <property type="match status" value="1"/>
</dbReference>
<reference evidence="4" key="1">
    <citation type="journal article" date="2019" name="Int. J. Syst. Evol. Microbiol.">
        <title>The Global Catalogue of Microorganisms (GCM) 10K type strain sequencing project: providing services to taxonomists for standard genome sequencing and annotation.</title>
        <authorList>
            <consortium name="The Broad Institute Genomics Platform"/>
            <consortium name="The Broad Institute Genome Sequencing Center for Infectious Disease"/>
            <person name="Wu L."/>
            <person name="Ma J."/>
        </authorList>
    </citation>
    <scope>NUCLEOTIDE SEQUENCE [LARGE SCALE GENOMIC DNA]</scope>
    <source>
        <strain evidence="4">CCUG 61948</strain>
    </source>
</reference>
<evidence type="ECO:0000313" key="4">
    <source>
        <dbReference type="Proteomes" id="UP001597012"/>
    </source>
</evidence>
<dbReference type="InterPro" id="IPR001789">
    <property type="entry name" value="Sig_transdc_resp-reg_receiver"/>
</dbReference>
<organism evidence="3 4">
    <name type="scientific">Maribacter chungangensis</name>
    <dbReference type="NCBI Taxonomy" id="1069117"/>
    <lineage>
        <taxon>Bacteria</taxon>
        <taxon>Pseudomonadati</taxon>
        <taxon>Bacteroidota</taxon>
        <taxon>Flavobacteriia</taxon>
        <taxon>Flavobacteriales</taxon>
        <taxon>Flavobacteriaceae</taxon>
        <taxon>Maribacter</taxon>
    </lineage>
</organism>
<evidence type="ECO:0000256" key="1">
    <source>
        <dbReference type="PROSITE-ProRule" id="PRU00169"/>
    </source>
</evidence>
<proteinExistence type="predicted"/>
<protein>
    <submittedName>
        <fullName evidence="3">Response regulator</fullName>
    </submittedName>
</protein>
<dbReference type="PANTHER" id="PTHR44520:SF2">
    <property type="entry name" value="RESPONSE REGULATOR RCP1"/>
    <property type="match status" value="1"/>
</dbReference>
<evidence type="ECO:0000259" key="2">
    <source>
        <dbReference type="PROSITE" id="PS50110"/>
    </source>
</evidence>
<evidence type="ECO:0000313" key="3">
    <source>
        <dbReference type="EMBL" id="MFD0799070.1"/>
    </source>
</evidence>
<dbReference type="Pfam" id="PF00072">
    <property type="entry name" value="Response_reg"/>
    <property type="match status" value="1"/>
</dbReference>
<dbReference type="Gene3D" id="3.40.50.2300">
    <property type="match status" value="1"/>
</dbReference>
<dbReference type="RefSeq" id="WP_379935974.1">
    <property type="nucleotide sequence ID" value="NZ_JBHTHY010000014.1"/>
</dbReference>
<dbReference type="InterPro" id="IPR052893">
    <property type="entry name" value="TCS_response_regulator"/>
</dbReference>
<dbReference type="PROSITE" id="PS50110">
    <property type="entry name" value="RESPONSE_REGULATORY"/>
    <property type="match status" value="1"/>
</dbReference>
<accession>A0ABW3B7K6</accession>
<keyword evidence="4" id="KW-1185">Reference proteome</keyword>
<feature type="modified residue" description="4-aspartylphosphate" evidence="1">
    <location>
        <position position="63"/>
    </location>
</feature>
<feature type="domain" description="Response regulatory" evidence="2">
    <location>
        <begin position="6"/>
        <end position="133"/>
    </location>
</feature>
<keyword evidence="1" id="KW-0597">Phosphoprotein</keyword>
<gene>
    <name evidence="3" type="ORF">ACFQZJ_16470</name>
</gene>
<sequence length="134" mass="15422">MEAYHTCCIIDDDEFFAFNAKRLIIESGFAENVLWYSDGQRAIDGLVGLLIEDIPLPEIILLDLNMPNKNGWEFLDEFSVLPLKQRENVRLFIASSFVSPEFLEKAKGYDLVLEYIVKPLTKDSLQKISTFKNK</sequence>
<dbReference type="InterPro" id="IPR011006">
    <property type="entry name" value="CheY-like_superfamily"/>
</dbReference>
<name>A0ABW3B7K6_9FLAO</name>
<dbReference type="EMBL" id="JBHTHY010000014">
    <property type="protein sequence ID" value="MFD0799070.1"/>
    <property type="molecule type" value="Genomic_DNA"/>
</dbReference>
<dbReference type="Proteomes" id="UP001597012">
    <property type="component" value="Unassembled WGS sequence"/>
</dbReference>
<dbReference type="SUPFAM" id="SSF52172">
    <property type="entry name" value="CheY-like"/>
    <property type="match status" value="1"/>
</dbReference>
<comment type="caution">
    <text evidence="3">The sequence shown here is derived from an EMBL/GenBank/DDBJ whole genome shotgun (WGS) entry which is preliminary data.</text>
</comment>
<dbReference type="SMART" id="SM00448">
    <property type="entry name" value="REC"/>
    <property type="match status" value="1"/>
</dbReference>